<dbReference type="AlphaFoldDB" id="A0A6L6WMV3"/>
<keyword evidence="9" id="KW-0472">Membrane</keyword>
<feature type="domain" description="ABC transporter" evidence="10">
    <location>
        <begin position="6"/>
        <end position="237"/>
    </location>
</feature>
<evidence type="ECO:0000256" key="4">
    <source>
        <dbReference type="ARBA" id="ARBA00022597"/>
    </source>
</evidence>
<dbReference type="SMART" id="SM00382">
    <property type="entry name" value="AAA"/>
    <property type="match status" value="1"/>
</dbReference>
<evidence type="ECO:0000256" key="7">
    <source>
        <dbReference type="ARBA" id="ARBA00022840"/>
    </source>
</evidence>
<evidence type="ECO:0000256" key="1">
    <source>
        <dbReference type="ARBA" id="ARBA00004202"/>
    </source>
</evidence>
<dbReference type="GO" id="GO:0005524">
    <property type="term" value="F:ATP binding"/>
    <property type="evidence" value="ECO:0007669"/>
    <property type="project" value="UniProtKB-KW"/>
</dbReference>
<dbReference type="EMBL" id="WQLV01000019">
    <property type="protein sequence ID" value="MVO18349.1"/>
    <property type="molecule type" value="Genomic_DNA"/>
</dbReference>
<evidence type="ECO:0000256" key="5">
    <source>
        <dbReference type="ARBA" id="ARBA00022737"/>
    </source>
</evidence>
<dbReference type="InterPro" id="IPR050107">
    <property type="entry name" value="ABC_carbohydrate_import_ATPase"/>
</dbReference>
<dbReference type="Proteomes" id="UP000478892">
    <property type="component" value="Unassembled WGS sequence"/>
</dbReference>
<dbReference type="InterPro" id="IPR017871">
    <property type="entry name" value="ABC_transporter-like_CS"/>
</dbReference>
<dbReference type="PROSITE" id="PS00211">
    <property type="entry name" value="ABC_TRANSPORTER_1"/>
    <property type="match status" value="2"/>
</dbReference>
<dbReference type="PROSITE" id="PS50893">
    <property type="entry name" value="ABC_TRANSPORTER_2"/>
    <property type="match status" value="2"/>
</dbReference>
<evidence type="ECO:0000313" key="11">
    <source>
        <dbReference type="EMBL" id="MVO18349.1"/>
    </source>
</evidence>
<sequence>MTVPLLSLQGLTKAYPGVVANDTVTFDIGEGEVHALLGENGAGKSTLVKMIYGLVKPDSGQMLLRGQPYAPPEPRAARGDGIAMVFQHFSLFDALNVSENIALGMENPPPMKDLATRIREVSEAYGLPLDPYRTVGDLSAGERQRVEIIRCLLQDPKLLIMDEPTSVLTPQEVEILFQTLQKLRSEGTSILYISHKLEEIRTLCDHATILRLGKNVGECTPAETSARDMAELMVGSTLHTPERSGREFGAAAMDVSGLSVPSPSAFGTALKNVHLTVRKGEVLGIGGVAGNGQDELLNVLSGETVTEADAVKLNGEAIGQLGPVARRRLGVLAAPEERLGHAAAPDMSLTENAMLTGSVRQNLETNGFLNWGAAKEFAETVIKSFDVRTPGPENAARSLSGGNLQKFVIGREVLQDPDVLVVNQPTWGVDAAAAADIRQSLLDLAAKGAAVICISQDLDELMEISDSFAALNEGRLSAPRPAAGLTVDEIGLMLGGAHGMEVAHD</sequence>
<evidence type="ECO:0000256" key="8">
    <source>
        <dbReference type="ARBA" id="ARBA00022967"/>
    </source>
</evidence>
<proteinExistence type="predicted"/>
<dbReference type="PANTHER" id="PTHR43790">
    <property type="entry name" value="CARBOHYDRATE TRANSPORT ATP-BINDING PROTEIN MG119-RELATED"/>
    <property type="match status" value="1"/>
</dbReference>
<evidence type="ECO:0000256" key="3">
    <source>
        <dbReference type="ARBA" id="ARBA00022475"/>
    </source>
</evidence>
<dbReference type="InterPro" id="IPR003593">
    <property type="entry name" value="AAA+_ATPase"/>
</dbReference>
<dbReference type="SUPFAM" id="SSF52540">
    <property type="entry name" value="P-loop containing nucleoside triphosphate hydrolases"/>
    <property type="match status" value="2"/>
</dbReference>
<dbReference type="GO" id="GO:0016887">
    <property type="term" value="F:ATP hydrolysis activity"/>
    <property type="evidence" value="ECO:0007669"/>
    <property type="project" value="InterPro"/>
</dbReference>
<gene>
    <name evidence="11" type="ORF">GO984_21245</name>
</gene>
<reference evidence="11 12" key="1">
    <citation type="submission" date="2019-12" db="EMBL/GenBank/DDBJ databases">
        <authorList>
            <person name="Zhang Y.-J."/>
        </authorList>
    </citation>
    <scope>NUCLEOTIDE SEQUENCE [LARGE SCALE GENOMIC DNA]</scope>
    <source>
        <strain evidence="11 12">CY05</strain>
    </source>
</reference>
<dbReference type="Pfam" id="PF00005">
    <property type="entry name" value="ABC_tran"/>
    <property type="match status" value="2"/>
</dbReference>
<evidence type="ECO:0000256" key="2">
    <source>
        <dbReference type="ARBA" id="ARBA00022448"/>
    </source>
</evidence>
<accession>A0A6L6WMV3</accession>
<keyword evidence="7 11" id="KW-0067">ATP-binding</keyword>
<dbReference type="FunFam" id="3.40.50.300:FF:000127">
    <property type="entry name" value="Ribose import ATP-binding protein RbsA"/>
    <property type="match status" value="1"/>
</dbReference>
<keyword evidence="8" id="KW-1278">Translocase</keyword>
<dbReference type="PANTHER" id="PTHR43790:SF4">
    <property type="entry name" value="GUANOSINE IMPORT ATP-BINDING PROTEIN NUPO"/>
    <property type="match status" value="1"/>
</dbReference>
<comment type="subcellular location">
    <subcellularLocation>
        <location evidence="1">Cell membrane</location>
        <topology evidence="1">Peripheral membrane protein</topology>
    </subcellularLocation>
</comment>
<keyword evidence="5" id="KW-0677">Repeat</keyword>
<feature type="domain" description="ABC transporter" evidence="10">
    <location>
        <begin position="253"/>
        <end position="498"/>
    </location>
</feature>
<keyword evidence="12" id="KW-1185">Reference proteome</keyword>
<keyword evidence="6" id="KW-0547">Nucleotide-binding</keyword>
<evidence type="ECO:0000256" key="9">
    <source>
        <dbReference type="ARBA" id="ARBA00023136"/>
    </source>
</evidence>
<dbReference type="GO" id="GO:0005886">
    <property type="term" value="C:plasma membrane"/>
    <property type="evidence" value="ECO:0007669"/>
    <property type="project" value="UniProtKB-SubCell"/>
</dbReference>
<evidence type="ECO:0000259" key="10">
    <source>
        <dbReference type="PROSITE" id="PS50893"/>
    </source>
</evidence>
<keyword evidence="2" id="KW-0813">Transport</keyword>
<evidence type="ECO:0000256" key="6">
    <source>
        <dbReference type="ARBA" id="ARBA00022741"/>
    </source>
</evidence>
<dbReference type="CDD" id="cd03216">
    <property type="entry name" value="ABC_Carb_Monos_I"/>
    <property type="match status" value="1"/>
</dbReference>
<dbReference type="RefSeq" id="WP_167740461.1">
    <property type="nucleotide sequence ID" value="NZ_WQLV01000019.1"/>
</dbReference>
<comment type="caution">
    <text evidence="11">The sequence shown here is derived from an EMBL/GenBank/DDBJ whole genome shotgun (WGS) entry which is preliminary data.</text>
</comment>
<protein>
    <submittedName>
        <fullName evidence="11">ATP-binding cassette domain-containing protein</fullName>
    </submittedName>
</protein>
<organism evidence="11 12">
    <name type="scientific">Parasedimentitalea huanghaiensis</name>
    <dbReference type="NCBI Taxonomy" id="2682100"/>
    <lineage>
        <taxon>Bacteria</taxon>
        <taxon>Pseudomonadati</taxon>
        <taxon>Pseudomonadota</taxon>
        <taxon>Alphaproteobacteria</taxon>
        <taxon>Rhodobacterales</taxon>
        <taxon>Paracoccaceae</taxon>
        <taxon>Parasedimentitalea</taxon>
    </lineage>
</organism>
<dbReference type="CDD" id="cd03215">
    <property type="entry name" value="ABC_Carb_Monos_II"/>
    <property type="match status" value="1"/>
</dbReference>
<evidence type="ECO:0000313" key="12">
    <source>
        <dbReference type="Proteomes" id="UP000478892"/>
    </source>
</evidence>
<name>A0A6L6WMV3_9RHOB</name>
<dbReference type="Gene3D" id="3.40.50.300">
    <property type="entry name" value="P-loop containing nucleotide triphosphate hydrolases"/>
    <property type="match status" value="2"/>
</dbReference>
<keyword evidence="4" id="KW-0762">Sugar transport</keyword>
<keyword evidence="3" id="KW-1003">Cell membrane</keyword>
<dbReference type="InterPro" id="IPR027417">
    <property type="entry name" value="P-loop_NTPase"/>
</dbReference>
<dbReference type="InterPro" id="IPR003439">
    <property type="entry name" value="ABC_transporter-like_ATP-bd"/>
</dbReference>